<dbReference type="Proteomes" id="UP000886653">
    <property type="component" value="Unassembled WGS sequence"/>
</dbReference>
<organism evidence="2 3">
    <name type="scientific">Cronartium quercuum f. sp. fusiforme G11</name>
    <dbReference type="NCBI Taxonomy" id="708437"/>
    <lineage>
        <taxon>Eukaryota</taxon>
        <taxon>Fungi</taxon>
        <taxon>Dikarya</taxon>
        <taxon>Basidiomycota</taxon>
        <taxon>Pucciniomycotina</taxon>
        <taxon>Pucciniomycetes</taxon>
        <taxon>Pucciniales</taxon>
        <taxon>Coleosporiaceae</taxon>
        <taxon>Cronartium</taxon>
    </lineage>
</organism>
<dbReference type="PANTHER" id="PTHR16537">
    <property type="entry name" value="SJOEGREN SYNDROME/SCLERODERMA AUTOANTIGEN 1"/>
    <property type="match status" value="1"/>
</dbReference>
<proteinExistence type="predicted"/>
<evidence type="ECO:0000313" key="2">
    <source>
        <dbReference type="EMBL" id="KAG0150782.1"/>
    </source>
</evidence>
<feature type="compositionally biased region" description="Low complexity" evidence="1">
    <location>
        <begin position="217"/>
        <end position="226"/>
    </location>
</feature>
<reference evidence="2" key="1">
    <citation type="submission" date="2013-11" db="EMBL/GenBank/DDBJ databases">
        <title>Genome sequence of the fusiform rust pathogen reveals effectors for host alternation and coevolution with pine.</title>
        <authorList>
            <consortium name="DOE Joint Genome Institute"/>
            <person name="Smith K."/>
            <person name="Pendleton A."/>
            <person name="Kubisiak T."/>
            <person name="Anderson C."/>
            <person name="Salamov A."/>
            <person name="Aerts A."/>
            <person name="Riley R."/>
            <person name="Clum A."/>
            <person name="Lindquist E."/>
            <person name="Ence D."/>
            <person name="Campbell M."/>
            <person name="Kronenberg Z."/>
            <person name="Feau N."/>
            <person name="Dhillon B."/>
            <person name="Hamelin R."/>
            <person name="Burleigh J."/>
            <person name="Smith J."/>
            <person name="Yandell M."/>
            <person name="Nelson C."/>
            <person name="Grigoriev I."/>
            <person name="Davis J."/>
        </authorList>
    </citation>
    <scope>NUCLEOTIDE SEQUENCE</scope>
    <source>
        <strain evidence="2">G11</strain>
    </source>
</reference>
<dbReference type="OrthoDB" id="28939at2759"/>
<gene>
    <name evidence="2" type="ORF">CROQUDRAFT_37756</name>
</gene>
<dbReference type="EMBL" id="MU167217">
    <property type="protein sequence ID" value="KAG0150782.1"/>
    <property type="molecule type" value="Genomic_DNA"/>
</dbReference>
<sequence>MALTIPDVSVILGQYMLQGWTLTDVNCPRALCVGCPLMRSKTGSEFCARCDGGPVESSRPEGQVSRSGSQLTISSSATGPDHVNSRASTPLTAPLARQETELEAEAEAEAEAEGMIPIAPPEILAARRAQSDLASSRIGQLLLRGWVLLNGQCEGSDCWAIPLMRSPKNTPTNDPSLKRKWCVICEHDWEAPQPEAKHARTDEKQSTIMRSLDNALPSSSSTTQPSKASDPAEAEREPRIKSCTSQKPFTIRSETRPSTLVQDQPELIHPDSDAFITRSVDTMTLSPDPQVLSAAREAIQRAVGFMTARLNSSLEHPHVARSEVVDATEALGKVLNVYRTL</sequence>
<dbReference type="AlphaFoldDB" id="A0A9P6NUU5"/>
<keyword evidence="3" id="KW-1185">Reference proteome</keyword>
<comment type="caution">
    <text evidence="2">The sequence shown here is derived from an EMBL/GenBank/DDBJ whole genome shotgun (WGS) entry which is preliminary data.</text>
</comment>
<feature type="region of interest" description="Disordered" evidence="1">
    <location>
        <begin position="213"/>
        <end position="261"/>
    </location>
</feature>
<name>A0A9P6NUU5_9BASI</name>
<dbReference type="PANTHER" id="PTHR16537:SF1">
    <property type="entry name" value="PROTEIN ZNRD2"/>
    <property type="match status" value="1"/>
</dbReference>
<dbReference type="Pfam" id="PF06677">
    <property type="entry name" value="Auto_anti-p27"/>
    <property type="match status" value="2"/>
</dbReference>
<accession>A0A9P6NUU5</accession>
<feature type="region of interest" description="Disordered" evidence="1">
    <location>
        <begin position="51"/>
        <end position="115"/>
    </location>
</feature>
<dbReference type="InterPro" id="IPR051888">
    <property type="entry name" value="UPF0148_domain"/>
</dbReference>
<feature type="compositionally biased region" description="Acidic residues" evidence="1">
    <location>
        <begin position="101"/>
        <end position="112"/>
    </location>
</feature>
<feature type="compositionally biased region" description="Polar residues" evidence="1">
    <location>
        <begin position="64"/>
        <end position="78"/>
    </location>
</feature>
<evidence type="ECO:0000256" key="1">
    <source>
        <dbReference type="SAM" id="MobiDB-lite"/>
    </source>
</evidence>
<dbReference type="InterPro" id="IPR009563">
    <property type="entry name" value="SSSCA1"/>
</dbReference>
<protein>
    <submittedName>
        <fullName evidence="2">Uncharacterized protein</fullName>
    </submittedName>
</protein>
<evidence type="ECO:0000313" key="3">
    <source>
        <dbReference type="Proteomes" id="UP000886653"/>
    </source>
</evidence>